<feature type="transmembrane region" description="Helical" evidence="10">
    <location>
        <begin position="206"/>
        <end position="230"/>
    </location>
</feature>
<keyword evidence="12" id="KW-1185">Reference proteome</keyword>
<dbReference type="InterPro" id="IPR004772">
    <property type="entry name" value="TrkH"/>
</dbReference>
<dbReference type="EMBL" id="CP000860">
    <property type="protein sequence ID" value="ACA59086.1"/>
    <property type="molecule type" value="Genomic_DNA"/>
</dbReference>
<dbReference type="NCBIfam" id="TIGR00933">
    <property type="entry name" value="2a38"/>
    <property type="match status" value="1"/>
</dbReference>
<dbReference type="PANTHER" id="PTHR32024">
    <property type="entry name" value="TRK SYSTEM POTASSIUM UPTAKE PROTEIN TRKG-RELATED"/>
    <property type="match status" value="1"/>
</dbReference>
<keyword evidence="8" id="KW-0406">Ion transport</keyword>
<gene>
    <name evidence="11" type="ordered locus">Daud_0545</name>
</gene>
<protein>
    <submittedName>
        <fullName evidence="11">Potassium uptake protein, TrkH family</fullName>
    </submittedName>
</protein>
<evidence type="ECO:0000256" key="10">
    <source>
        <dbReference type="SAM" id="Phobius"/>
    </source>
</evidence>
<dbReference type="eggNOG" id="COG0168">
    <property type="taxonomic scope" value="Bacteria"/>
</dbReference>
<keyword evidence="3" id="KW-1003">Cell membrane</keyword>
<evidence type="ECO:0000256" key="2">
    <source>
        <dbReference type="ARBA" id="ARBA00022448"/>
    </source>
</evidence>
<dbReference type="OrthoDB" id="9810952at2"/>
<evidence type="ECO:0000256" key="4">
    <source>
        <dbReference type="ARBA" id="ARBA00022538"/>
    </source>
</evidence>
<dbReference type="InterPro" id="IPR003445">
    <property type="entry name" value="Cat_transpt"/>
</dbReference>
<evidence type="ECO:0000256" key="6">
    <source>
        <dbReference type="ARBA" id="ARBA00022958"/>
    </source>
</evidence>
<comment type="subcellular location">
    <subcellularLocation>
        <location evidence="1">Cell membrane</location>
        <topology evidence="1">Multi-pass membrane protein</topology>
    </subcellularLocation>
</comment>
<feature type="transmembrane region" description="Helical" evidence="10">
    <location>
        <begin position="59"/>
        <end position="78"/>
    </location>
</feature>
<keyword evidence="2" id="KW-0813">Transport</keyword>
<dbReference type="GO" id="GO:0015379">
    <property type="term" value="F:potassium:chloride symporter activity"/>
    <property type="evidence" value="ECO:0007669"/>
    <property type="project" value="InterPro"/>
</dbReference>
<feature type="transmembrane region" description="Helical" evidence="10">
    <location>
        <begin position="363"/>
        <end position="383"/>
    </location>
</feature>
<feature type="transmembrane region" description="Helical" evidence="10">
    <location>
        <begin position="135"/>
        <end position="166"/>
    </location>
</feature>
<keyword evidence="6" id="KW-0630">Potassium</keyword>
<evidence type="ECO:0000256" key="8">
    <source>
        <dbReference type="ARBA" id="ARBA00023065"/>
    </source>
</evidence>
<dbReference type="HOGENOM" id="CLU_026429_0_1_9"/>
<feature type="transmembrane region" description="Helical" evidence="10">
    <location>
        <begin position="419"/>
        <end position="439"/>
    </location>
</feature>
<evidence type="ECO:0000313" key="11">
    <source>
        <dbReference type="EMBL" id="ACA59086.1"/>
    </source>
</evidence>
<organism evidence="11 12">
    <name type="scientific">Desulforudis audaxviator (strain MP104C)</name>
    <dbReference type="NCBI Taxonomy" id="477974"/>
    <lineage>
        <taxon>Bacteria</taxon>
        <taxon>Bacillati</taxon>
        <taxon>Bacillota</taxon>
        <taxon>Clostridia</taxon>
        <taxon>Thermoanaerobacterales</taxon>
        <taxon>Candidatus Desulforudaceae</taxon>
        <taxon>Candidatus Desulforudis</taxon>
    </lineage>
</organism>
<dbReference type="Pfam" id="PF02386">
    <property type="entry name" value="TrkH"/>
    <property type="match status" value="1"/>
</dbReference>
<feature type="transmembrane region" description="Helical" evidence="10">
    <location>
        <begin position="29"/>
        <end position="47"/>
    </location>
</feature>
<name>B1I237_DESAP</name>
<reference evidence="11 12" key="2">
    <citation type="journal article" date="2008" name="Science">
        <title>Environmental genomics reveals a single-species ecosystem deep within Earth.</title>
        <authorList>
            <person name="Chivian D."/>
            <person name="Brodie E.L."/>
            <person name="Alm E.J."/>
            <person name="Culley D.E."/>
            <person name="Dehal P.S."/>
            <person name="Desantis T.Z."/>
            <person name="Gihring T.M."/>
            <person name="Lapidus A."/>
            <person name="Lin L.H."/>
            <person name="Lowry S.R."/>
            <person name="Moser D.P."/>
            <person name="Richardson P.M."/>
            <person name="Southam G."/>
            <person name="Wanger G."/>
            <person name="Pratt L.M."/>
            <person name="Andersen G.L."/>
            <person name="Hazen T.C."/>
            <person name="Brockman F.J."/>
            <person name="Arkin A.P."/>
            <person name="Onstott T.C."/>
        </authorList>
    </citation>
    <scope>NUCLEOTIDE SEQUENCE [LARGE SCALE GENOMIC DNA]</scope>
    <source>
        <strain evidence="11 12">MP104C</strain>
    </source>
</reference>
<evidence type="ECO:0000256" key="3">
    <source>
        <dbReference type="ARBA" id="ARBA00022475"/>
    </source>
</evidence>
<keyword evidence="9 10" id="KW-0472">Membrane</keyword>
<keyword evidence="7 10" id="KW-1133">Transmembrane helix</keyword>
<dbReference type="Proteomes" id="UP000008544">
    <property type="component" value="Chromosome"/>
</dbReference>
<evidence type="ECO:0000256" key="7">
    <source>
        <dbReference type="ARBA" id="ARBA00022989"/>
    </source>
</evidence>
<dbReference type="AlphaFoldDB" id="B1I237"/>
<dbReference type="GO" id="GO:0005886">
    <property type="term" value="C:plasma membrane"/>
    <property type="evidence" value="ECO:0007669"/>
    <property type="project" value="UniProtKB-SubCell"/>
</dbReference>
<dbReference type="STRING" id="477974.Daud_0545"/>
<reference evidence="12" key="1">
    <citation type="submission" date="2007-10" db="EMBL/GenBank/DDBJ databases">
        <title>Complete sequence of chromosome of Desulforudis audaxviator MP104C.</title>
        <authorList>
            <person name="Copeland A."/>
            <person name="Lucas S."/>
            <person name="Lapidus A."/>
            <person name="Barry K."/>
            <person name="Glavina del Rio T."/>
            <person name="Dalin E."/>
            <person name="Tice H."/>
            <person name="Bruce D."/>
            <person name="Pitluck S."/>
            <person name="Lowry S.R."/>
            <person name="Larimer F."/>
            <person name="Land M.L."/>
            <person name="Hauser L."/>
            <person name="Kyrpides N."/>
            <person name="Ivanova N.N."/>
            <person name="Richardson P."/>
        </authorList>
    </citation>
    <scope>NUCLEOTIDE SEQUENCE [LARGE SCALE GENOMIC DNA]</scope>
    <source>
        <strain evidence="12">MP104C</strain>
    </source>
</reference>
<evidence type="ECO:0000256" key="1">
    <source>
        <dbReference type="ARBA" id="ARBA00004651"/>
    </source>
</evidence>
<dbReference type="PANTHER" id="PTHR32024:SF1">
    <property type="entry name" value="KTR SYSTEM POTASSIUM UPTAKE PROTEIN B"/>
    <property type="match status" value="1"/>
</dbReference>
<evidence type="ECO:0000256" key="5">
    <source>
        <dbReference type="ARBA" id="ARBA00022692"/>
    </source>
</evidence>
<evidence type="ECO:0000313" key="12">
    <source>
        <dbReference type="Proteomes" id="UP000008544"/>
    </source>
</evidence>
<feature type="transmembrane region" description="Helical" evidence="10">
    <location>
        <begin position="90"/>
        <end position="114"/>
    </location>
</feature>
<dbReference type="KEGG" id="dau:Daud_0545"/>
<keyword evidence="4" id="KW-0633">Potassium transport</keyword>
<feature type="transmembrane region" description="Helical" evidence="10">
    <location>
        <begin position="242"/>
        <end position="263"/>
    </location>
</feature>
<keyword evidence="5 10" id="KW-0812">Transmembrane</keyword>
<dbReference type="RefSeq" id="WP_012301675.1">
    <property type="nucleotide sequence ID" value="NC_010424.1"/>
</dbReference>
<evidence type="ECO:0000256" key="9">
    <source>
        <dbReference type="ARBA" id="ARBA00023136"/>
    </source>
</evidence>
<proteinExistence type="predicted"/>
<accession>B1I237</accession>
<sequence length="458" mass="48665">MANKDRFQTGPTGFGAGRGTPELFTPQRILLLGFGLLIAAGTFLLSLPAAVAPGGDNSFLVALFTATSATCVVGLVVVDTGTNWSPFGQAVILGLIQVGGLGFIVVASLILVLTGRRIGLRQRLLIRESLSQNRVGGVVRLVIQIIVITLAIQAFFAAVLAARFIADFGWPRGLWMGVFHGVSAFNNAGFDLFGGFRSLTAYTEDVIVNLAVAIPVILGGLGFIVIVDLYQQRSFKKLTLHSKIVIVTTVVLLVFSTLVVLLLEHNRAFADLTGPGKVLAAFFQAVTSRSAGFSTVATEALHPATQFFTIGLMFIGGGPNSVTGGIKVTTFAILLLSVWTLSRGSESIDVRDRRIPLAQFYKAVALTIILFGLIFLAALILSVTEQADFLTTLFEATSAVGIVGLSMGLTPELSPAGKLVVTICMFIGRLGPLTIIWALTKPIKKSKLKYPEEQVIIG</sequence>